<reference evidence="4" key="1">
    <citation type="journal article" date="2020" name="Fungal Divers.">
        <title>Resolving the Mortierellaceae phylogeny through synthesis of multi-gene phylogenetics and phylogenomics.</title>
        <authorList>
            <person name="Vandepol N."/>
            <person name="Liber J."/>
            <person name="Desiro A."/>
            <person name="Na H."/>
            <person name="Kennedy M."/>
            <person name="Barry K."/>
            <person name="Grigoriev I.V."/>
            <person name="Miller A.N."/>
            <person name="O'Donnell K."/>
            <person name="Stajich J.E."/>
            <person name="Bonito G."/>
        </authorList>
    </citation>
    <scope>NUCLEOTIDE SEQUENCE</scope>
    <source>
        <strain evidence="4">NRRL 2769</strain>
    </source>
</reference>
<feature type="region of interest" description="Disordered" evidence="1">
    <location>
        <begin position="247"/>
        <end position="268"/>
    </location>
</feature>
<evidence type="ECO:0000256" key="2">
    <source>
        <dbReference type="SAM" id="Phobius"/>
    </source>
</evidence>
<evidence type="ECO:0000256" key="3">
    <source>
        <dbReference type="SAM" id="SignalP"/>
    </source>
</evidence>
<name>A0A9P6MRT2_9FUNG</name>
<evidence type="ECO:0000313" key="5">
    <source>
        <dbReference type="Proteomes" id="UP000703661"/>
    </source>
</evidence>
<evidence type="ECO:0000256" key="1">
    <source>
        <dbReference type="SAM" id="MobiDB-lite"/>
    </source>
</evidence>
<gene>
    <name evidence="4" type="ORF">BGZ80_001615</name>
</gene>
<proteinExistence type="predicted"/>
<evidence type="ECO:0000313" key="4">
    <source>
        <dbReference type="EMBL" id="KAG0010296.1"/>
    </source>
</evidence>
<dbReference type="EMBL" id="JAAAID010001370">
    <property type="protein sequence ID" value="KAG0010296.1"/>
    <property type="molecule type" value="Genomic_DNA"/>
</dbReference>
<sequence>MKFTTSIATIALGAIALSASNVDAAVSAGCTAYINSISVASSPLAACRTYTALGFPNITYTHDHDTAKLQANLDTFCAQPACTDAQYAGVFKDLQTNCGADMTAANQATLGTILYMWYSSPAQRDAICLKDTTSKNNTNCVVTSINEMIARGQLPDGNVNEDDMYGYIQYVTPLSTMTGINSTSAFCTSCNQQVANIFSNYYTKTPSPFTLNLDQNLTSAVLNANLKDQYKRNCGATLGLPVASNGTTPGSNGTFQPSNNTQTTGTSGKSAANVLSAGGFVAVVSAVAGALAMF</sequence>
<keyword evidence="2" id="KW-1133">Transmembrane helix</keyword>
<feature type="signal peptide" evidence="3">
    <location>
        <begin position="1"/>
        <end position="24"/>
    </location>
</feature>
<organism evidence="4 5">
    <name type="scientific">Entomortierella chlamydospora</name>
    <dbReference type="NCBI Taxonomy" id="101097"/>
    <lineage>
        <taxon>Eukaryota</taxon>
        <taxon>Fungi</taxon>
        <taxon>Fungi incertae sedis</taxon>
        <taxon>Mucoromycota</taxon>
        <taxon>Mortierellomycotina</taxon>
        <taxon>Mortierellomycetes</taxon>
        <taxon>Mortierellales</taxon>
        <taxon>Mortierellaceae</taxon>
        <taxon>Entomortierella</taxon>
    </lineage>
</organism>
<accession>A0A9P6MRT2</accession>
<dbReference type="OrthoDB" id="2340248at2759"/>
<keyword evidence="5" id="KW-1185">Reference proteome</keyword>
<protein>
    <recommendedName>
        <fullName evidence="6">Secreted protein</fullName>
    </recommendedName>
</protein>
<keyword evidence="2" id="KW-0472">Membrane</keyword>
<dbReference type="Proteomes" id="UP000703661">
    <property type="component" value="Unassembled WGS sequence"/>
</dbReference>
<dbReference type="AlphaFoldDB" id="A0A9P6MRT2"/>
<comment type="caution">
    <text evidence="4">The sequence shown here is derived from an EMBL/GenBank/DDBJ whole genome shotgun (WGS) entry which is preliminary data.</text>
</comment>
<keyword evidence="3" id="KW-0732">Signal</keyword>
<evidence type="ECO:0008006" key="6">
    <source>
        <dbReference type="Google" id="ProtNLM"/>
    </source>
</evidence>
<feature type="transmembrane region" description="Helical" evidence="2">
    <location>
        <begin position="274"/>
        <end position="293"/>
    </location>
</feature>
<feature type="chain" id="PRO_5040434018" description="Secreted protein" evidence="3">
    <location>
        <begin position="25"/>
        <end position="294"/>
    </location>
</feature>
<keyword evidence="2" id="KW-0812">Transmembrane</keyword>